<feature type="region of interest" description="Disordered" evidence="1">
    <location>
        <begin position="1"/>
        <end position="56"/>
    </location>
</feature>
<protein>
    <submittedName>
        <fullName evidence="2">Uncharacterized protein</fullName>
    </submittedName>
</protein>
<dbReference type="Proteomes" id="UP001274830">
    <property type="component" value="Unassembled WGS sequence"/>
</dbReference>
<dbReference type="AlphaFoldDB" id="A0AAE0WRE8"/>
<proteinExistence type="predicted"/>
<accession>A0AAE0WRE8</accession>
<evidence type="ECO:0000256" key="1">
    <source>
        <dbReference type="SAM" id="MobiDB-lite"/>
    </source>
</evidence>
<evidence type="ECO:0000313" key="3">
    <source>
        <dbReference type="Proteomes" id="UP001274830"/>
    </source>
</evidence>
<keyword evidence="3" id="KW-1185">Reference proteome</keyword>
<organism evidence="2 3">
    <name type="scientific">Recurvomyces mirabilis</name>
    <dbReference type="NCBI Taxonomy" id="574656"/>
    <lineage>
        <taxon>Eukaryota</taxon>
        <taxon>Fungi</taxon>
        <taxon>Dikarya</taxon>
        <taxon>Ascomycota</taxon>
        <taxon>Pezizomycotina</taxon>
        <taxon>Dothideomycetes</taxon>
        <taxon>Dothideomycetidae</taxon>
        <taxon>Mycosphaerellales</taxon>
        <taxon>Teratosphaeriaceae</taxon>
        <taxon>Recurvomyces</taxon>
    </lineage>
</organism>
<reference evidence="2" key="1">
    <citation type="submission" date="2023-07" db="EMBL/GenBank/DDBJ databases">
        <title>Black Yeasts Isolated from many extreme environments.</title>
        <authorList>
            <person name="Coleine C."/>
            <person name="Stajich J.E."/>
            <person name="Selbmann L."/>
        </authorList>
    </citation>
    <scope>NUCLEOTIDE SEQUENCE</scope>
    <source>
        <strain evidence="2">CCFEE 5485</strain>
    </source>
</reference>
<name>A0AAE0WRE8_9PEZI</name>
<gene>
    <name evidence="2" type="ORF">LTR78_003807</name>
</gene>
<sequence>MIRQDAPGALTLAGPLNDASESQETDERGLATPEDSAKVGEQGPIDAENIPRSLQAESNGLRPAYLLGEDIGAMQMTPPSVTQQSTLPNEAFLQPDFTDPYWDPFSNHPWCSVTQFQFPDMRFEDSLAQPKSSKN</sequence>
<evidence type="ECO:0000313" key="2">
    <source>
        <dbReference type="EMBL" id="KAK3676531.1"/>
    </source>
</evidence>
<dbReference type="EMBL" id="JAUTXT010000010">
    <property type="protein sequence ID" value="KAK3676531.1"/>
    <property type="molecule type" value="Genomic_DNA"/>
</dbReference>
<comment type="caution">
    <text evidence="2">The sequence shown here is derived from an EMBL/GenBank/DDBJ whole genome shotgun (WGS) entry which is preliminary data.</text>
</comment>